<gene>
    <name evidence="2" type="ORF">B0T23DRAFT_400039</name>
</gene>
<accession>A0AAJ0MM96</accession>
<evidence type="ECO:0000313" key="3">
    <source>
        <dbReference type="Proteomes" id="UP001285908"/>
    </source>
</evidence>
<evidence type="ECO:0000313" key="2">
    <source>
        <dbReference type="EMBL" id="KAK3485461.1"/>
    </source>
</evidence>
<dbReference type="RefSeq" id="XP_062688365.1">
    <property type="nucleotide sequence ID" value="XM_062838462.1"/>
</dbReference>
<feature type="signal peptide" evidence="1">
    <location>
        <begin position="1"/>
        <end position="22"/>
    </location>
</feature>
<reference evidence="2 3" key="1">
    <citation type="journal article" date="2023" name="Mol. Phylogenet. Evol.">
        <title>Genome-scale phylogeny and comparative genomics of the fungal order Sordariales.</title>
        <authorList>
            <person name="Hensen N."/>
            <person name="Bonometti L."/>
            <person name="Westerberg I."/>
            <person name="Brannstrom I.O."/>
            <person name="Guillou S."/>
            <person name="Cros-Aarteil S."/>
            <person name="Calhoun S."/>
            <person name="Haridas S."/>
            <person name="Kuo A."/>
            <person name="Mondo S."/>
            <person name="Pangilinan J."/>
            <person name="Riley R."/>
            <person name="LaButti K."/>
            <person name="Andreopoulos B."/>
            <person name="Lipzen A."/>
            <person name="Chen C."/>
            <person name="Yan M."/>
            <person name="Daum C."/>
            <person name="Ng V."/>
            <person name="Clum A."/>
            <person name="Steindorff A."/>
            <person name="Ohm R.A."/>
            <person name="Martin F."/>
            <person name="Silar P."/>
            <person name="Natvig D.O."/>
            <person name="Lalanne C."/>
            <person name="Gautier V."/>
            <person name="Ament-Velasquez S.L."/>
            <person name="Kruys A."/>
            <person name="Hutchinson M.I."/>
            <person name="Powell A.J."/>
            <person name="Barry K."/>
            <person name="Miller A.N."/>
            <person name="Grigoriev I.V."/>
            <person name="Debuchy R."/>
            <person name="Gladieux P."/>
            <person name="Hiltunen Thoren M."/>
            <person name="Johannesson H."/>
        </authorList>
    </citation>
    <scope>NUCLEOTIDE SEQUENCE [LARGE SCALE GENOMIC DNA]</scope>
    <source>
        <strain evidence="2 3">FGSC 10403</strain>
    </source>
</reference>
<comment type="caution">
    <text evidence="2">The sequence shown here is derived from an EMBL/GenBank/DDBJ whole genome shotgun (WGS) entry which is preliminary data.</text>
</comment>
<keyword evidence="3" id="KW-1185">Reference proteome</keyword>
<proteinExistence type="predicted"/>
<protein>
    <recommendedName>
        <fullName evidence="4">Secreted protein</fullName>
    </recommendedName>
</protein>
<dbReference type="GeneID" id="87876084"/>
<organism evidence="2 3">
    <name type="scientific">Neurospora hispaniola</name>
    <dbReference type="NCBI Taxonomy" id="588809"/>
    <lineage>
        <taxon>Eukaryota</taxon>
        <taxon>Fungi</taxon>
        <taxon>Dikarya</taxon>
        <taxon>Ascomycota</taxon>
        <taxon>Pezizomycotina</taxon>
        <taxon>Sordariomycetes</taxon>
        <taxon>Sordariomycetidae</taxon>
        <taxon>Sordariales</taxon>
        <taxon>Sordariaceae</taxon>
        <taxon>Neurospora</taxon>
    </lineage>
</organism>
<dbReference type="EMBL" id="JAULSX010000010">
    <property type="protein sequence ID" value="KAK3485461.1"/>
    <property type="molecule type" value="Genomic_DNA"/>
</dbReference>
<evidence type="ECO:0008006" key="4">
    <source>
        <dbReference type="Google" id="ProtNLM"/>
    </source>
</evidence>
<keyword evidence="1" id="KW-0732">Signal</keyword>
<name>A0AAJ0MM96_9PEZI</name>
<dbReference type="AlphaFoldDB" id="A0AAJ0MM96"/>
<dbReference type="Proteomes" id="UP001285908">
    <property type="component" value="Unassembled WGS sequence"/>
</dbReference>
<evidence type="ECO:0000256" key="1">
    <source>
        <dbReference type="SAM" id="SignalP"/>
    </source>
</evidence>
<feature type="chain" id="PRO_5042611472" description="Secreted protein" evidence="1">
    <location>
        <begin position="23"/>
        <end position="100"/>
    </location>
</feature>
<sequence>MLRPQFALVLSTTLLSVPAAEGGTIVIGLLCNLSLRRKVSSITPRSSGHIRNDDSVTGLWYRMNDTTPRTFEPTYTRSHHLLALNLDGKPRTMLTDNGPI</sequence>